<reference evidence="3 4" key="1">
    <citation type="submission" date="2023-01" db="EMBL/GenBank/DDBJ databases">
        <title>Analysis of 21 Apiospora genomes using comparative genomics revels a genus with tremendous synthesis potential of carbohydrate active enzymes and secondary metabolites.</title>
        <authorList>
            <person name="Sorensen T."/>
        </authorList>
    </citation>
    <scope>NUCLEOTIDE SEQUENCE [LARGE SCALE GENOMIC DNA]</scope>
    <source>
        <strain evidence="3 4">CBS 117206</strain>
    </source>
</reference>
<dbReference type="SUPFAM" id="SSF51011">
    <property type="entry name" value="Glycosyl hydrolase domain"/>
    <property type="match status" value="1"/>
</dbReference>
<dbReference type="SMART" id="SM00642">
    <property type="entry name" value="Aamy"/>
    <property type="match status" value="1"/>
</dbReference>
<gene>
    <name evidence="3" type="ORF">PG999_004448</name>
</gene>
<dbReference type="InterPro" id="IPR013780">
    <property type="entry name" value="Glyco_hydro_b"/>
</dbReference>
<comment type="similarity">
    <text evidence="1">Belongs to the glycosyl hydrolase 13 family.</text>
</comment>
<dbReference type="Gene3D" id="2.40.30.140">
    <property type="match status" value="2"/>
</dbReference>
<dbReference type="Proteomes" id="UP001392437">
    <property type="component" value="Unassembled WGS sequence"/>
</dbReference>
<accession>A0AAW0QZE2</accession>
<dbReference type="InterPro" id="IPR017853">
    <property type="entry name" value="GH"/>
</dbReference>
<evidence type="ECO:0000313" key="4">
    <source>
        <dbReference type="Proteomes" id="UP001392437"/>
    </source>
</evidence>
<dbReference type="Gene3D" id="3.20.20.80">
    <property type="entry name" value="Glycosidases"/>
    <property type="match status" value="1"/>
</dbReference>
<protein>
    <recommendedName>
        <fullName evidence="2">Glycosyl hydrolase family 13 catalytic domain-containing protein</fullName>
    </recommendedName>
</protein>
<name>A0AAW0QZE2_9PEZI</name>
<evidence type="ECO:0000256" key="1">
    <source>
        <dbReference type="ARBA" id="ARBA00008061"/>
    </source>
</evidence>
<dbReference type="Gene3D" id="2.60.40.1180">
    <property type="entry name" value="Golgi alpha-mannosidase II"/>
    <property type="match status" value="1"/>
</dbReference>
<evidence type="ECO:0000313" key="3">
    <source>
        <dbReference type="EMBL" id="KAK8120328.1"/>
    </source>
</evidence>
<dbReference type="PANTHER" id="PTHR43447">
    <property type="entry name" value="ALPHA-AMYLASE"/>
    <property type="match status" value="1"/>
</dbReference>
<comment type="caution">
    <text evidence="3">The sequence shown here is derived from an EMBL/GenBank/DDBJ whole genome shotgun (WGS) entry which is preliminary data.</text>
</comment>
<dbReference type="EMBL" id="JAQQWP010000004">
    <property type="protein sequence ID" value="KAK8120328.1"/>
    <property type="molecule type" value="Genomic_DNA"/>
</dbReference>
<dbReference type="AlphaFoldDB" id="A0AAW0QZE2"/>
<dbReference type="InterPro" id="IPR006047">
    <property type="entry name" value="GH13_cat_dom"/>
</dbReference>
<organism evidence="3 4">
    <name type="scientific">Apiospora kogelbergensis</name>
    <dbReference type="NCBI Taxonomy" id="1337665"/>
    <lineage>
        <taxon>Eukaryota</taxon>
        <taxon>Fungi</taxon>
        <taxon>Dikarya</taxon>
        <taxon>Ascomycota</taxon>
        <taxon>Pezizomycotina</taxon>
        <taxon>Sordariomycetes</taxon>
        <taxon>Xylariomycetidae</taxon>
        <taxon>Amphisphaeriales</taxon>
        <taxon>Apiosporaceae</taxon>
        <taxon>Apiospora</taxon>
    </lineage>
</organism>
<dbReference type="SUPFAM" id="SSF51445">
    <property type="entry name" value="(Trans)glycosidases"/>
    <property type="match status" value="1"/>
</dbReference>
<evidence type="ECO:0000259" key="2">
    <source>
        <dbReference type="SMART" id="SM00642"/>
    </source>
</evidence>
<keyword evidence="4" id="KW-1185">Reference proteome</keyword>
<feature type="domain" description="Glycosyl hydrolase family 13 catalytic" evidence="2">
    <location>
        <begin position="198"/>
        <end position="549"/>
    </location>
</feature>
<dbReference type="GO" id="GO:0005975">
    <property type="term" value="P:carbohydrate metabolic process"/>
    <property type="evidence" value="ECO:0007669"/>
    <property type="project" value="InterPro"/>
</dbReference>
<proteinExistence type="inferred from homology"/>
<sequence>MEDQSRSKIIAENPIGKGLDSFRAAFGRICESKGISCSPKSLDHLNRDDLQKLAIVILSALQGLRASRLLPAEKGGNILVNDLSTLVSTITSDDSDFVIRRIQPLLQDALAVKSDGVIWRQVYNAVTEHTTPPQTIASFPQQTPWLRNKSSFVDSSEHRKHVDGVLKEELGPLSRCATANYQDYEPNVPHDAMTEENYGLLQGFERNVPADKKHYLRLQSVLRDLNDVGIDNVNLPPACKGAGGSETNAYDVYDLYDLGEFEQKGSRATKWGSKEDLVELSRKAEEVDVGLYFDAVLNHKAGADEKEKYRTKDVGESREIEAWLGFNFTGRGDKNDQMGIYRILGENKYWSSSVADESGNSDFLMYADVDYSHPEVQRDSGDAKEMLEDLDFIESQYSLFDSPLLYNFSRLSTTERSDLRTVFDGDLYGIKGDGGTSEPPACGGQLADIILARKLYAYGGQDDYWDDANCTGFVRRGTADHPAGLVCVMSNAESGQIKMNLGDMHRGEIWTDVLQWQKDEVVIDGRGFGMFPCPATSVSIWVRKDAAGRERIGVCVPG</sequence>